<feature type="non-terminal residue" evidence="1">
    <location>
        <position position="78"/>
    </location>
</feature>
<evidence type="ECO:0000313" key="2">
    <source>
        <dbReference type="Proteomes" id="UP000789396"/>
    </source>
</evidence>
<proteinExistence type="predicted"/>
<dbReference type="AlphaFoldDB" id="A0A9N9PIT5"/>
<dbReference type="EMBL" id="CAJVPZ010105056">
    <property type="protein sequence ID" value="CAG8824208.1"/>
    <property type="molecule type" value="Genomic_DNA"/>
</dbReference>
<feature type="non-terminal residue" evidence="1">
    <location>
        <position position="1"/>
    </location>
</feature>
<accession>A0A9N9PIT5</accession>
<name>A0A9N9PIT5_9GLOM</name>
<reference evidence="1" key="1">
    <citation type="submission" date="2021-06" db="EMBL/GenBank/DDBJ databases">
        <authorList>
            <person name="Kallberg Y."/>
            <person name="Tangrot J."/>
            <person name="Rosling A."/>
        </authorList>
    </citation>
    <scope>NUCLEOTIDE SEQUENCE</scope>
    <source>
        <strain evidence="1">IN212</strain>
    </source>
</reference>
<organism evidence="1 2">
    <name type="scientific">Racocetra fulgida</name>
    <dbReference type="NCBI Taxonomy" id="60492"/>
    <lineage>
        <taxon>Eukaryota</taxon>
        <taxon>Fungi</taxon>
        <taxon>Fungi incertae sedis</taxon>
        <taxon>Mucoromycota</taxon>
        <taxon>Glomeromycotina</taxon>
        <taxon>Glomeromycetes</taxon>
        <taxon>Diversisporales</taxon>
        <taxon>Gigasporaceae</taxon>
        <taxon>Racocetra</taxon>
    </lineage>
</organism>
<dbReference type="OrthoDB" id="2430384at2759"/>
<evidence type="ECO:0000313" key="1">
    <source>
        <dbReference type="EMBL" id="CAG8824208.1"/>
    </source>
</evidence>
<keyword evidence="2" id="KW-1185">Reference proteome</keyword>
<dbReference type="Proteomes" id="UP000789396">
    <property type="component" value="Unassembled WGS sequence"/>
</dbReference>
<comment type="caution">
    <text evidence="1">The sequence shown here is derived from an EMBL/GenBank/DDBJ whole genome shotgun (WGS) entry which is preliminary data.</text>
</comment>
<protein>
    <submittedName>
        <fullName evidence="1">754_t:CDS:1</fullName>
    </submittedName>
</protein>
<sequence length="78" mass="9035">LQLVGFKKQHLHSVENYLSALNIILLINSKTQHLDGRVVPVVANWLSQLFIRKLLYLQNLSNTNFIIPHQIESFLPML</sequence>
<gene>
    <name evidence="1" type="ORF">RFULGI_LOCUS19898</name>
</gene>